<evidence type="ECO:0000313" key="15">
    <source>
        <dbReference type="EMBL" id="NWX63075.1"/>
    </source>
</evidence>
<evidence type="ECO:0000256" key="5">
    <source>
        <dbReference type="ARBA" id="ARBA00022737"/>
    </source>
</evidence>
<evidence type="ECO:0000256" key="6">
    <source>
        <dbReference type="ARBA" id="ARBA00022771"/>
    </source>
</evidence>
<keyword evidence="9" id="KW-0238">DNA-binding</keyword>
<dbReference type="PANTHER" id="PTHR23226">
    <property type="entry name" value="ZINC FINGER AND SCAN DOMAIN-CONTAINING"/>
    <property type="match status" value="1"/>
</dbReference>
<reference evidence="15 16" key="1">
    <citation type="submission" date="2019-09" db="EMBL/GenBank/DDBJ databases">
        <title>Bird 10,000 Genomes (B10K) Project - Family phase.</title>
        <authorList>
            <person name="Zhang G."/>
        </authorList>
    </citation>
    <scope>NUCLEOTIDE SEQUENCE [LARGE SCALE GENOMIC DNA]</scope>
    <source>
        <strain evidence="15">B10K-UC-030-53</strain>
    </source>
</reference>
<dbReference type="GO" id="GO:0008270">
    <property type="term" value="F:zinc ion binding"/>
    <property type="evidence" value="ECO:0007669"/>
    <property type="project" value="UniProtKB-KW"/>
</dbReference>
<dbReference type="Proteomes" id="UP000587587">
    <property type="component" value="Unassembled WGS sequence"/>
</dbReference>
<keyword evidence="4" id="KW-0479">Metal-binding</keyword>
<keyword evidence="6 12" id="KW-0863">Zinc-finger</keyword>
<dbReference type="PROSITE" id="PS00028">
    <property type="entry name" value="ZINC_FINGER_C2H2_1"/>
    <property type="match status" value="1"/>
</dbReference>
<evidence type="ECO:0000256" key="11">
    <source>
        <dbReference type="ARBA" id="ARBA00023242"/>
    </source>
</evidence>
<comment type="function">
    <text evidence="1">May be involved in transcriptional regulation.</text>
</comment>
<evidence type="ECO:0000256" key="13">
    <source>
        <dbReference type="SAM" id="MobiDB-lite"/>
    </source>
</evidence>
<comment type="caution">
    <text evidence="15">The sequence shown here is derived from an EMBL/GenBank/DDBJ whole genome shotgun (WGS) entry which is preliminary data.</text>
</comment>
<feature type="compositionally biased region" description="Basic and acidic residues" evidence="13">
    <location>
        <begin position="16"/>
        <end position="27"/>
    </location>
</feature>
<evidence type="ECO:0000256" key="7">
    <source>
        <dbReference type="ARBA" id="ARBA00022833"/>
    </source>
</evidence>
<keyword evidence="16" id="KW-1185">Reference proteome</keyword>
<dbReference type="GO" id="GO:0005634">
    <property type="term" value="C:nucleus"/>
    <property type="evidence" value="ECO:0007669"/>
    <property type="project" value="UniProtKB-SubCell"/>
</dbReference>
<dbReference type="PROSITE" id="PS50157">
    <property type="entry name" value="ZINC_FINGER_C2H2_2"/>
    <property type="match status" value="2"/>
</dbReference>
<dbReference type="FunFam" id="3.30.160.60:FF:000382">
    <property type="entry name" value="zinc finger protein 35 isoform X4"/>
    <property type="match status" value="1"/>
</dbReference>
<keyword evidence="8" id="KW-0805">Transcription regulation</keyword>
<comment type="similarity">
    <text evidence="3">Belongs to the krueppel C2H2-type zinc-finger protein family.</text>
</comment>
<dbReference type="GO" id="GO:0000981">
    <property type="term" value="F:DNA-binding transcription factor activity, RNA polymerase II-specific"/>
    <property type="evidence" value="ECO:0007669"/>
    <property type="project" value="TreeGrafter"/>
</dbReference>
<proteinExistence type="inferred from homology"/>
<evidence type="ECO:0000256" key="2">
    <source>
        <dbReference type="ARBA" id="ARBA00004123"/>
    </source>
</evidence>
<dbReference type="Gene3D" id="3.30.160.60">
    <property type="entry name" value="Classic Zinc Finger"/>
    <property type="match status" value="2"/>
</dbReference>
<keyword evidence="10" id="KW-0804">Transcription</keyword>
<evidence type="ECO:0000259" key="14">
    <source>
        <dbReference type="PROSITE" id="PS50157"/>
    </source>
</evidence>
<evidence type="ECO:0000256" key="12">
    <source>
        <dbReference type="PROSITE-ProRule" id="PRU00042"/>
    </source>
</evidence>
<dbReference type="SMART" id="SM00355">
    <property type="entry name" value="ZnF_C2H2"/>
    <property type="match status" value="2"/>
</dbReference>
<feature type="non-terminal residue" evidence="15">
    <location>
        <position position="78"/>
    </location>
</feature>
<evidence type="ECO:0000256" key="10">
    <source>
        <dbReference type="ARBA" id="ARBA00023163"/>
    </source>
</evidence>
<gene>
    <name evidence="15" type="primary">Znf182_1</name>
    <name evidence="15" type="ORF">PROCAF_R11816</name>
</gene>
<evidence type="ECO:0000256" key="8">
    <source>
        <dbReference type="ARBA" id="ARBA00023015"/>
    </source>
</evidence>
<dbReference type="InterPro" id="IPR013087">
    <property type="entry name" value="Znf_C2H2_type"/>
</dbReference>
<keyword evidence="11" id="KW-0539">Nucleus</keyword>
<dbReference type="SUPFAM" id="SSF57667">
    <property type="entry name" value="beta-beta-alpha zinc fingers"/>
    <property type="match status" value="1"/>
</dbReference>
<feature type="domain" description="C2H2-type" evidence="14">
    <location>
        <begin position="28"/>
        <end position="55"/>
    </location>
</feature>
<protein>
    <submittedName>
        <fullName evidence="15">ZN182 protein</fullName>
    </submittedName>
</protein>
<evidence type="ECO:0000313" key="16">
    <source>
        <dbReference type="Proteomes" id="UP000587587"/>
    </source>
</evidence>
<evidence type="ECO:0000256" key="4">
    <source>
        <dbReference type="ARBA" id="ARBA00022723"/>
    </source>
</evidence>
<accession>A0A7K6XUQ4</accession>
<evidence type="ECO:0000256" key="9">
    <source>
        <dbReference type="ARBA" id="ARBA00023125"/>
    </source>
</evidence>
<dbReference type="GO" id="GO:0042802">
    <property type="term" value="F:identical protein binding"/>
    <property type="evidence" value="ECO:0007669"/>
    <property type="project" value="UniProtKB-ARBA"/>
</dbReference>
<dbReference type="EMBL" id="VZSE01010951">
    <property type="protein sequence ID" value="NWX63075.1"/>
    <property type="molecule type" value="Genomic_DNA"/>
</dbReference>
<dbReference type="Pfam" id="PF00096">
    <property type="entry name" value="zf-C2H2"/>
    <property type="match status" value="2"/>
</dbReference>
<feature type="non-terminal residue" evidence="15">
    <location>
        <position position="1"/>
    </location>
</feature>
<keyword evidence="5" id="KW-0677">Repeat</keyword>
<dbReference type="PANTHER" id="PTHR23226:SF85">
    <property type="entry name" value="ZINC FINGER PROTEIN 397"/>
    <property type="match status" value="1"/>
</dbReference>
<sequence>ERQTLGQGGCRSSDLGVHEQHQDVKEPHKCSKYEKSFSQRSHLIRHWRIHTGECPYECGECGWSFCQCSNLIVHLRSH</sequence>
<dbReference type="GO" id="GO:0000978">
    <property type="term" value="F:RNA polymerase II cis-regulatory region sequence-specific DNA binding"/>
    <property type="evidence" value="ECO:0007669"/>
    <property type="project" value="TreeGrafter"/>
</dbReference>
<evidence type="ECO:0000256" key="3">
    <source>
        <dbReference type="ARBA" id="ARBA00006991"/>
    </source>
</evidence>
<dbReference type="InterPro" id="IPR036236">
    <property type="entry name" value="Znf_C2H2_sf"/>
</dbReference>
<feature type="region of interest" description="Disordered" evidence="13">
    <location>
        <begin position="1"/>
        <end position="27"/>
    </location>
</feature>
<dbReference type="AlphaFoldDB" id="A0A7K6XUQ4"/>
<feature type="domain" description="C2H2-type" evidence="14">
    <location>
        <begin position="56"/>
        <end position="78"/>
    </location>
</feature>
<organism evidence="15 16">
    <name type="scientific">Promerops cafer</name>
    <name type="common">Cape sugarbird</name>
    <dbReference type="NCBI Taxonomy" id="254652"/>
    <lineage>
        <taxon>Eukaryota</taxon>
        <taxon>Metazoa</taxon>
        <taxon>Chordata</taxon>
        <taxon>Craniata</taxon>
        <taxon>Vertebrata</taxon>
        <taxon>Euteleostomi</taxon>
        <taxon>Archelosauria</taxon>
        <taxon>Archosauria</taxon>
        <taxon>Dinosauria</taxon>
        <taxon>Saurischia</taxon>
        <taxon>Theropoda</taxon>
        <taxon>Coelurosauria</taxon>
        <taxon>Aves</taxon>
        <taxon>Neognathae</taxon>
        <taxon>Neoaves</taxon>
        <taxon>Telluraves</taxon>
        <taxon>Australaves</taxon>
        <taxon>Passeriformes</taxon>
        <taxon>Passeroidea</taxon>
        <taxon>Nectariniidae</taxon>
        <taxon>Promerops</taxon>
    </lineage>
</organism>
<dbReference type="FunFam" id="3.30.160.60:FF:000496">
    <property type="entry name" value="Zinc finger with KRAB and SCAN domains 1"/>
    <property type="match status" value="1"/>
</dbReference>
<name>A0A7K6XUQ4_9PASE</name>
<evidence type="ECO:0000256" key="1">
    <source>
        <dbReference type="ARBA" id="ARBA00003767"/>
    </source>
</evidence>
<keyword evidence="7" id="KW-0862">Zinc</keyword>
<comment type="subcellular location">
    <subcellularLocation>
        <location evidence="2">Nucleus</location>
    </subcellularLocation>
</comment>